<keyword evidence="2 6" id="KW-0812">Transmembrane</keyword>
<dbReference type="InterPro" id="IPR035952">
    <property type="entry name" value="Rhomboid-like_sf"/>
</dbReference>
<evidence type="ECO:0000256" key="6">
    <source>
        <dbReference type="SAM" id="Phobius"/>
    </source>
</evidence>
<evidence type="ECO:0000256" key="3">
    <source>
        <dbReference type="ARBA" id="ARBA00022989"/>
    </source>
</evidence>
<evidence type="ECO:0000313" key="7">
    <source>
        <dbReference type="EMBL" id="TNN40354.1"/>
    </source>
</evidence>
<reference evidence="7 8" key="1">
    <citation type="submission" date="2019-03" db="EMBL/GenBank/DDBJ databases">
        <title>First draft genome of Liparis tanakae, snailfish: a comprehensive survey of snailfish specific genes.</title>
        <authorList>
            <person name="Kim W."/>
            <person name="Song I."/>
            <person name="Jeong J.-H."/>
            <person name="Kim D."/>
            <person name="Kim S."/>
            <person name="Ryu S."/>
            <person name="Song J.Y."/>
            <person name="Lee S.K."/>
        </authorList>
    </citation>
    <scope>NUCLEOTIDE SEQUENCE [LARGE SCALE GENOMIC DNA]</scope>
    <source>
        <tissue evidence="7">Muscle</tissue>
    </source>
</reference>
<sequence>MCSLHSGAVEPTAPPQGELYSEGAGTSRVPPLLPAEEPRSAKRALSALVAMDAAGLVLGWRLFDHAAHLGGALFGIWYVAYGHKLLWRKRERLVKLWHGVRSPGGGGSGPGG</sequence>
<keyword evidence="3 6" id="KW-1133">Transmembrane helix</keyword>
<keyword evidence="8" id="KW-1185">Reference proteome</keyword>
<feature type="region of interest" description="Disordered" evidence="5">
    <location>
        <begin position="1"/>
        <end position="35"/>
    </location>
</feature>
<evidence type="ECO:0000256" key="4">
    <source>
        <dbReference type="ARBA" id="ARBA00023136"/>
    </source>
</evidence>
<evidence type="ECO:0000256" key="1">
    <source>
        <dbReference type="ARBA" id="ARBA00004141"/>
    </source>
</evidence>
<dbReference type="Proteomes" id="UP000314294">
    <property type="component" value="Unassembled WGS sequence"/>
</dbReference>
<evidence type="ECO:0000256" key="2">
    <source>
        <dbReference type="ARBA" id="ARBA00022692"/>
    </source>
</evidence>
<dbReference type="AlphaFoldDB" id="A0A4Z2FHW9"/>
<evidence type="ECO:0000313" key="8">
    <source>
        <dbReference type="Proteomes" id="UP000314294"/>
    </source>
</evidence>
<name>A0A4Z2FHW9_9TELE</name>
<accession>A0A4Z2FHW9</accession>
<dbReference type="SUPFAM" id="SSF144091">
    <property type="entry name" value="Rhomboid-like"/>
    <property type="match status" value="1"/>
</dbReference>
<organism evidence="7 8">
    <name type="scientific">Liparis tanakae</name>
    <name type="common">Tanaka's snailfish</name>
    <dbReference type="NCBI Taxonomy" id="230148"/>
    <lineage>
        <taxon>Eukaryota</taxon>
        <taxon>Metazoa</taxon>
        <taxon>Chordata</taxon>
        <taxon>Craniata</taxon>
        <taxon>Vertebrata</taxon>
        <taxon>Euteleostomi</taxon>
        <taxon>Actinopterygii</taxon>
        <taxon>Neopterygii</taxon>
        <taxon>Teleostei</taxon>
        <taxon>Neoteleostei</taxon>
        <taxon>Acanthomorphata</taxon>
        <taxon>Eupercaria</taxon>
        <taxon>Perciformes</taxon>
        <taxon>Cottioidei</taxon>
        <taxon>Cottales</taxon>
        <taxon>Liparidae</taxon>
        <taxon>Liparis</taxon>
    </lineage>
</organism>
<protein>
    <submittedName>
        <fullName evidence="7">Presenilins-associated rhomboid-like protein, mitochondrial</fullName>
    </submittedName>
</protein>
<gene>
    <name evidence="7" type="primary">PARL</name>
    <name evidence="7" type="ORF">EYF80_049491</name>
</gene>
<dbReference type="OrthoDB" id="10260614at2759"/>
<keyword evidence="4 6" id="KW-0472">Membrane</keyword>
<dbReference type="GO" id="GO:0016020">
    <property type="term" value="C:membrane"/>
    <property type="evidence" value="ECO:0007669"/>
    <property type="project" value="UniProtKB-SubCell"/>
</dbReference>
<evidence type="ECO:0000256" key="5">
    <source>
        <dbReference type="SAM" id="MobiDB-lite"/>
    </source>
</evidence>
<feature type="transmembrane region" description="Helical" evidence="6">
    <location>
        <begin position="69"/>
        <end position="87"/>
    </location>
</feature>
<comment type="caution">
    <text evidence="7">The sequence shown here is derived from an EMBL/GenBank/DDBJ whole genome shotgun (WGS) entry which is preliminary data.</text>
</comment>
<proteinExistence type="predicted"/>
<comment type="subcellular location">
    <subcellularLocation>
        <location evidence="1">Membrane</location>
        <topology evidence="1">Multi-pass membrane protein</topology>
    </subcellularLocation>
</comment>
<dbReference type="EMBL" id="SRLO01001197">
    <property type="protein sequence ID" value="TNN40354.1"/>
    <property type="molecule type" value="Genomic_DNA"/>
</dbReference>